<dbReference type="GO" id="GO:0051010">
    <property type="term" value="F:microtubule plus-end binding"/>
    <property type="evidence" value="ECO:0007669"/>
    <property type="project" value="TreeGrafter"/>
</dbReference>
<evidence type="ECO:0000313" key="7">
    <source>
        <dbReference type="EMBL" id="CCO19602.1"/>
    </source>
</evidence>
<dbReference type="Proteomes" id="UP000198341">
    <property type="component" value="Chromosome 14"/>
</dbReference>
<feature type="compositionally biased region" description="Low complexity" evidence="5">
    <location>
        <begin position="209"/>
        <end position="218"/>
    </location>
</feature>
<feature type="region of interest" description="Disordered" evidence="5">
    <location>
        <begin position="80"/>
        <end position="140"/>
    </location>
</feature>
<feature type="compositionally biased region" description="Low complexity" evidence="5">
    <location>
        <begin position="98"/>
        <end position="110"/>
    </location>
</feature>
<dbReference type="InterPro" id="IPR000938">
    <property type="entry name" value="CAP-Gly_domain"/>
</dbReference>
<dbReference type="STRING" id="41875.K8EMZ3"/>
<gene>
    <name evidence="7" type="ordered locus">Bathy14g00080</name>
</gene>
<dbReference type="KEGG" id="bpg:Bathy14g00080"/>
<dbReference type="GO" id="GO:0031122">
    <property type="term" value="P:cytoplasmic microtubule organization"/>
    <property type="evidence" value="ECO:0007669"/>
    <property type="project" value="TreeGrafter"/>
</dbReference>
<dbReference type="Pfam" id="PF14560">
    <property type="entry name" value="Ubiquitin_2"/>
    <property type="match status" value="2"/>
</dbReference>
<dbReference type="eggNOG" id="KOG3206">
    <property type="taxonomic scope" value="Eukaryota"/>
</dbReference>
<feature type="region of interest" description="Disordered" evidence="5">
    <location>
        <begin position="186"/>
        <end position="219"/>
    </location>
</feature>
<dbReference type="AlphaFoldDB" id="K8EMZ3"/>
<dbReference type="PROSITE" id="PS50245">
    <property type="entry name" value="CAP_GLY_2"/>
    <property type="match status" value="1"/>
</dbReference>
<keyword evidence="2" id="KW-0963">Cytoplasm</keyword>
<evidence type="ECO:0000256" key="3">
    <source>
        <dbReference type="ARBA" id="ARBA00023186"/>
    </source>
</evidence>
<dbReference type="InterPro" id="IPR000626">
    <property type="entry name" value="Ubiquitin-like_dom"/>
</dbReference>
<dbReference type="OrthoDB" id="2130750at2759"/>
<proteinExistence type="inferred from homology"/>
<dbReference type="GO" id="GO:0043014">
    <property type="term" value="F:alpha-tubulin binding"/>
    <property type="evidence" value="ECO:0007669"/>
    <property type="project" value="InterPro"/>
</dbReference>
<evidence type="ECO:0000256" key="4">
    <source>
        <dbReference type="ARBA" id="ARBA00025779"/>
    </source>
</evidence>
<evidence type="ECO:0000256" key="1">
    <source>
        <dbReference type="ARBA" id="ARBA00004496"/>
    </source>
</evidence>
<comment type="subcellular location">
    <subcellularLocation>
        <location evidence="1">Cytoplasm</location>
    </subcellularLocation>
</comment>
<keyword evidence="8" id="KW-1185">Reference proteome</keyword>
<dbReference type="EMBL" id="FO082265">
    <property type="protein sequence ID" value="CCO19602.1"/>
    <property type="molecule type" value="Genomic_DNA"/>
</dbReference>
<dbReference type="InterPro" id="IPR029071">
    <property type="entry name" value="Ubiquitin-like_domsf"/>
</dbReference>
<dbReference type="GO" id="GO:0035371">
    <property type="term" value="C:microtubule plus-end"/>
    <property type="evidence" value="ECO:0007669"/>
    <property type="project" value="TreeGrafter"/>
</dbReference>
<dbReference type="RefSeq" id="XP_007509145.1">
    <property type="nucleotide sequence ID" value="XM_007509083.1"/>
</dbReference>
<protein>
    <recommendedName>
        <fullName evidence="6">CAP-Gly domain-containing protein</fullName>
    </recommendedName>
</protein>
<dbReference type="PANTHER" id="PTHR18916">
    <property type="entry name" value="DYNACTIN 1-RELATED MICROTUBULE-BINDING"/>
    <property type="match status" value="1"/>
</dbReference>
<dbReference type="GO" id="GO:0005737">
    <property type="term" value="C:cytoplasm"/>
    <property type="evidence" value="ECO:0007669"/>
    <property type="project" value="UniProtKB-SubCell"/>
</dbReference>
<sequence length="369" mass="41870">MSSLEQLRLYVTDESSNSQNQSEHTCRLFVTHSNLHEMQFLEIRFDLRWTIGTVKEKLMTHCGTNASAMRLQLFDDSTNNNYNTRFNSDNSVDDGRRSQQQQFQNSGGNFKSQQEHSNNRTTELSNDEAKLGYYSPSDGMRLHVIDTDPTSLSANGWLEDLSKVEKYVMSDEAYEKREGTYRQWARKKREEDPTWTLQKEQQKLRNQRKNGNNNNNSNEYDIDDAIAAAKEKMLTTYASFECVRHVVSGSRCEVNPGGKRGVVCFVGKVKDTAQTGEGEEEEGKAEEVEVDLGKDDVVDMPPSLPCGYWVGVKFDEPVGKNDGKTPCGKILIPECPPMHGSFCRPDRVICGDEFTEIDEFASSSEDEEI</sequence>
<dbReference type="PANTHER" id="PTHR18916:SF85">
    <property type="entry name" value="TUBULIN-FOLDING COFACTOR B"/>
    <property type="match status" value="1"/>
</dbReference>
<dbReference type="Gene3D" id="3.10.20.90">
    <property type="entry name" value="Phosphatidylinositol 3-kinase Catalytic Subunit, Chain A, domain 1"/>
    <property type="match status" value="2"/>
</dbReference>
<comment type="similarity">
    <text evidence="4">Belongs to the TBCB family.</text>
</comment>
<dbReference type="InterPro" id="IPR036859">
    <property type="entry name" value="CAP-Gly_dom_sf"/>
</dbReference>
<dbReference type="SUPFAM" id="SSF74924">
    <property type="entry name" value="Cap-Gly domain"/>
    <property type="match status" value="1"/>
</dbReference>
<dbReference type="GO" id="GO:0005634">
    <property type="term" value="C:nucleus"/>
    <property type="evidence" value="ECO:0007669"/>
    <property type="project" value="TreeGrafter"/>
</dbReference>
<dbReference type="InterPro" id="IPR045172">
    <property type="entry name" value="TBCB_Ubl"/>
</dbReference>
<accession>K8EMZ3</accession>
<organism evidence="7 8">
    <name type="scientific">Bathycoccus prasinos</name>
    <dbReference type="NCBI Taxonomy" id="41875"/>
    <lineage>
        <taxon>Eukaryota</taxon>
        <taxon>Viridiplantae</taxon>
        <taxon>Chlorophyta</taxon>
        <taxon>Mamiellophyceae</taxon>
        <taxon>Mamiellales</taxon>
        <taxon>Bathycoccaceae</taxon>
        <taxon>Bathycoccus</taxon>
    </lineage>
</organism>
<dbReference type="CDD" id="cd01789">
    <property type="entry name" value="Ubl_TBCB"/>
    <property type="match status" value="1"/>
</dbReference>
<dbReference type="GO" id="GO:0007021">
    <property type="term" value="P:tubulin complex assembly"/>
    <property type="evidence" value="ECO:0007669"/>
    <property type="project" value="InterPro"/>
</dbReference>
<dbReference type="Gene3D" id="2.30.30.190">
    <property type="entry name" value="CAP Gly-rich-like domain"/>
    <property type="match status" value="1"/>
</dbReference>
<name>K8EMZ3_9CHLO</name>
<evidence type="ECO:0000256" key="2">
    <source>
        <dbReference type="ARBA" id="ARBA00022490"/>
    </source>
</evidence>
<dbReference type="SMART" id="SM01052">
    <property type="entry name" value="CAP_GLY"/>
    <property type="match status" value="1"/>
</dbReference>
<dbReference type="Pfam" id="PF01302">
    <property type="entry name" value="CAP_GLY"/>
    <property type="match status" value="1"/>
</dbReference>
<dbReference type="GeneID" id="19011779"/>
<feature type="domain" description="CAP-Gly" evidence="6">
    <location>
        <begin position="300"/>
        <end position="344"/>
    </location>
</feature>
<keyword evidence="3" id="KW-0143">Chaperone</keyword>
<evidence type="ECO:0000259" key="6">
    <source>
        <dbReference type="PROSITE" id="PS50245"/>
    </source>
</evidence>
<dbReference type="GO" id="GO:0007023">
    <property type="term" value="P:post-chaperonin tubulin folding pathway"/>
    <property type="evidence" value="ECO:0007669"/>
    <property type="project" value="InterPro"/>
</dbReference>
<dbReference type="SUPFAM" id="SSF54236">
    <property type="entry name" value="Ubiquitin-like"/>
    <property type="match status" value="1"/>
</dbReference>
<evidence type="ECO:0000313" key="8">
    <source>
        <dbReference type="Proteomes" id="UP000198341"/>
    </source>
</evidence>
<feature type="compositionally biased region" description="Polar residues" evidence="5">
    <location>
        <begin position="80"/>
        <end position="90"/>
    </location>
</feature>
<reference evidence="7 8" key="1">
    <citation type="submission" date="2011-10" db="EMBL/GenBank/DDBJ databases">
        <authorList>
            <person name="Genoscope - CEA"/>
        </authorList>
    </citation>
    <scope>NUCLEOTIDE SEQUENCE [LARGE SCALE GENOMIC DNA]</scope>
    <source>
        <strain evidence="7 8">RCC 1105</strain>
    </source>
</reference>
<evidence type="ECO:0000256" key="5">
    <source>
        <dbReference type="SAM" id="MobiDB-lite"/>
    </source>
</evidence>